<dbReference type="EMBL" id="JAWQEV010000005">
    <property type="protein sequence ID" value="MDW4574113.1"/>
    <property type="molecule type" value="Genomic_DNA"/>
</dbReference>
<evidence type="ECO:0000256" key="9">
    <source>
        <dbReference type="SAM" id="Phobius"/>
    </source>
</evidence>
<keyword evidence="4 9" id="KW-1133">Transmembrane helix</keyword>
<gene>
    <name evidence="11" type="ORF">R8Z58_15135</name>
</gene>
<dbReference type="Proteomes" id="UP001283109">
    <property type="component" value="Unassembled WGS sequence"/>
</dbReference>
<evidence type="ECO:0000313" key="11">
    <source>
        <dbReference type="EMBL" id="MDW4574113.1"/>
    </source>
</evidence>
<evidence type="ECO:0000256" key="8">
    <source>
        <dbReference type="SAM" id="MobiDB-lite"/>
    </source>
</evidence>
<feature type="transmembrane region" description="Helical" evidence="9">
    <location>
        <begin position="37"/>
        <end position="62"/>
    </location>
</feature>
<keyword evidence="7" id="KW-0407">Ion channel</keyword>
<dbReference type="Gene3D" id="1.20.5.110">
    <property type="match status" value="1"/>
</dbReference>
<evidence type="ECO:0000313" key="12">
    <source>
        <dbReference type="Proteomes" id="UP001283109"/>
    </source>
</evidence>
<dbReference type="Pfam" id="PF07885">
    <property type="entry name" value="Ion_trans_2"/>
    <property type="match status" value="1"/>
</dbReference>
<evidence type="ECO:0000259" key="10">
    <source>
        <dbReference type="Pfam" id="PF07885"/>
    </source>
</evidence>
<dbReference type="InterPro" id="IPR028325">
    <property type="entry name" value="VG_K_chnl"/>
</dbReference>
<sequence>MNEITWKRHTEVPLMVASLAYLVAYSWRVIADLTGPARAVATTVVVMTWAMFIVDYLVRLFMADRRGAWFRHNLPALAFALVPVLRLVRLLRFVTRLPGLRSTEGDRLRTDIMVYGAGAAIILIYICSLAVLEFERHAPDATITTFGIAIWWACVTVTTTGFGDYTPVTDGGRLVGVGLMFGGVALAGIITATLASLVVELATRGNDDREPATRAQVRELMAKVEALTAAAASADGRRAAPAAGDAAGAAPAAGEAANGGDDRPGG</sequence>
<dbReference type="Gene3D" id="1.10.287.70">
    <property type="match status" value="1"/>
</dbReference>
<feature type="transmembrane region" description="Helical" evidence="9">
    <location>
        <begin position="112"/>
        <end position="131"/>
    </location>
</feature>
<feature type="compositionally biased region" description="Low complexity" evidence="8">
    <location>
        <begin position="234"/>
        <end position="259"/>
    </location>
</feature>
<proteinExistence type="predicted"/>
<evidence type="ECO:0000256" key="1">
    <source>
        <dbReference type="ARBA" id="ARBA00004141"/>
    </source>
</evidence>
<dbReference type="PANTHER" id="PTHR11537:SF254">
    <property type="entry name" value="POTASSIUM VOLTAGE-GATED CHANNEL PROTEIN SHAB"/>
    <property type="match status" value="1"/>
</dbReference>
<organism evidence="11 12">
    <name type="scientific">Microbacterium arthrosphaerae</name>
    <dbReference type="NCBI Taxonomy" id="792652"/>
    <lineage>
        <taxon>Bacteria</taxon>
        <taxon>Bacillati</taxon>
        <taxon>Actinomycetota</taxon>
        <taxon>Actinomycetes</taxon>
        <taxon>Micrococcales</taxon>
        <taxon>Microbacteriaceae</taxon>
        <taxon>Microbacterium</taxon>
    </lineage>
</organism>
<evidence type="ECO:0000256" key="5">
    <source>
        <dbReference type="ARBA" id="ARBA00023065"/>
    </source>
</evidence>
<feature type="transmembrane region" description="Helical" evidence="9">
    <location>
        <begin position="74"/>
        <end position="92"/>
    </location>
</feature>
<feature type="transmembrane region" description="Helical" evidence="9">
    <location>
        <begin position="12"/>
        <end position="31"/>
    </location>
</feature>
<dbReference type="RefSeq" id="WP_318354614.1">
    <property type="nucleotide sequence ID" value="NZ_JAWQEV010000005.1"/>
</dbReference>
<name>A0ABU4H449_9MICO</name>
<dbReference type="InterPro" id="IPR013099">
    <property type="entry name" value="K_chnl_dom"/>
</dbReference>
<comment type="subcellular location">
    <subcellularLocation>
        <location evidence="1">Membrane</location>
        <topology evidence="1">Multi-pass membrane protein</topology>
    </subcellularLocation>
</comment>
<evidence type="ECO:0000256" key="7">
    <source>
        <dbReference type="ARBA" id="ARBA00023303"/>
    </source>
</evidence>
<evidence type="ECO:0000256" key="2">
    <source>
        <dbReference type="ARBA" id="ARBA00022448"/>
    </source>
</evidence>
<keyword evidence="2" id="KW-0813">Transport</keyword>
<dbReference type="SUPFAM" id="SSF81324">
    <property type="entry name" value="Voltage-gated potassium channels"/>
    <property type="match status" value="1"/>
</dbReference>
<comment type="caution">
    <text evidence="11">The sequence shown here is derived from an EMBL/GenBank/DDBJ whole genome shotgun (WGS) entry which is preliminary data.</text>
</comment>
<feature type="transmembrane region" description="Helical" evidence="9">
    <location>
        <begin position="174"/>
        <end position="199"/>
    </location>
</feature>
<protein>
    <submittedName>
        <fullName evidence="11">Ion channel</fullName>
    </submittedName>
</protein>
<accession>A0ABU4H449</accession>
<keyword evidence="12" id="KW-1185">Reference proteome</keyword>
<keyword evidence="3 9" id="KW-0812">Transmembrane</keyword>
<evidence type="ECO:0000256" key="3">
    <source>
        <dbReference type="ARBA" id="ARBA00022692"/>
    </source>
</evidence>
<keyword evidence="6 9" id="KW-0472">Membrane</keyword>
<evidence type="ECO:0000256" key="4">
    <source>
        <dbReference type="ARBA" id="ARBA00022989"/>
    </source>
</evidence>
<dbReference type="PANTHER" id="PTHR11537">
    <property type="entry name" value="VOLTAGE-GATED POTASSIUM CHANNEL"/>
    <property type="match status" value="1"/>
</dbReference>
<feature type="domain" description="Potassium channel" evidence="10">
    <location>
        <begin position="122"/>
        <end position="199"/>
    </location>
</feature>
<evidence type="ECO:0000256" key="6">
    <source>
        <dbReference type="ARBA" id="ARBA00023136"/>
    </source>
</evidence>
<keyword evidence="5" id="KW-0406">Ion transport</keyword>
<feature type="region of interest" description="Disordered" evidence="8">
    <location>
        <begin position="234"/>
        <end position="266"/>
    </location>
</feature>
<reference evidence="11 12" key="1">
    <citation type="submission" date="2023-11" db="EMBL/GenBank/DDBJ databases">
        <title>Draft genome sequence of Microbacterium arthrosphaerae JCM 30492.</title>
        <authorList>
            <person name="Zhang G."/>
            <person name="Ding Y."/>
        </authorList>
    </citation>
    <scope>NUCLEOTIDE SEQUENCE [LARGE SCALE GENOMIC DNA]</scope>
    <source>
        <strain evidence="11 12">JCM 30492</strain>
    </source>
</reference>
<feature type="transmembrane region" description="Helical" evidence="9">
    <location>
        <begin position="143"/>
        <end position="162"/>
    </location>
</feature>